<organism evidence="1 2">
    <name type="scientific">Cellulomonas humilata</name>
    <dbReference type="NCBI Taxonomy" id="144055"/>
    <lineage>
        <taxon>Bacteria</taxon>
        <taxon>Bacillati</taxon>
        <taxon>Actinomycetota</taxon>
        <taxon>Actinomycetes</taxon>
        <taxon>Micrococcales</taxon>
        <taxon>Cellulomonadaceae</taxon>
        <taxon>Cellulomonas</taxon>
    </lineage>
</organism>
<dbReference type="Proteomes" id="UP000565724">
    <property type="component" value="Unassembled WGS sequence"/>
</dbReference>
<sequence>MTSTRRRVGPSSERLFWAGSLVGLAIAGMFASARFAGQTVSAASGCDTSTVDWGYEVELSPGTGAYSLAGTRFDRVPPGCAGARAVIVYRDDQQVQHRSEVVLVAGLVDQLADEVWTAHALTRASWGIVSGT</sequence>
<evidence type="ECO:0000313" key="1">
    <source>
        <dbReference type="EMBL" id="NUU18917.1"/>
    </source>
</evidence>
<dbReference type="AlphaFoldDB" id="A0A7Y6A598"/>
<gene>
    <name evidence="1" type="ORF">HP550_16825</name>
</gene>
<protein>
    <submittedName>
        <fullName evidence="1">Uncharacterized protein</fullName>
    </submittedName>
</protein>
<dbReference type="RefSeq" id="WP_175348837.1">
    <property type="nucleotide sequence ID" value="NZ_JABMCI010000069.1"/>
</dbReference>
<name>A0A7Y6A598_9CELL</name>
<evidence type="ECO:0000313" key="2">
    <source>
        <dbReference type="Proteomes" id="UP000565724"/>
    </source>
</evidence>
<comment type="caution">
    <text evidence="1">The sequence shown here is derived from an EMBL/GenBank/DDBJ whole genome shotgun (WGS) entry which is preliminary data.</text>
</comment>
<accession>A0A7Y6A598</accession>
<keyword evidence="2" id="KW-1185">Reference proteome</keyword>
<reference evidence="1 2" key="1">
    <citation type="submission" date="2020-05" db="EMBL/GenBank/DDBJ databases">
        <title>Genome Sequencing of Type Strains.</title>
        <authorList>
            <person name="Lemaire J.F."/>
            <person name="Inderbitzin P."/>
            <person name="Gregorio O.A."/>
            <person name="Collins S.B."/>
            <person name="Wespe N."/>
            <person name="Knight-Connoni V."/>
        </authorList>
    </citation>
    <scope>NUCLEOTIDE SEQUENCE [LARGE SCALE GENOMIC DNA]</scope>
    <source>
        <strain evidence="1 2">ATCC 25174</strain>
    </source>
</reference>
<dbReference type="EMBL" id="JABMCI010000069">
    <property type="protein sequence ID" value="NUU18917.1"/>
    <property type="molecule type" value="Genomic_DNA"/>
</dbReference>
<proteinExistence type="predicted"/>